<dbReference type="Gramene" id="PRQ29652">
    <property type="protein sequence ID" value="PRQ29652"/>
    <property type="gene ID" value="RchiOBHm_Chr5g0016121"/>
</dbReference>
<evidence type="ECO:0000313" key="2">
    <source>
        <dbReference type="Proteomes" id="UP000238479"/>
    </source>
</evidence>
<sequence>MKLPQGLLGEKGRGSCIEEEIRFQEPSSFISTKCQSAKDISFYREDCDLQRKPTVF</sequence>
<reference evidence="1 2" key="1">
    <citation type="journal article" date="2018" name="Nat. Genet.">
        <title>The Rosa genome provides new insights in the design of modern roses.</title>
        <authorList>
            <person name="Bendahmane M."/>
        </authorList>
    </citation>
    <scope>NUCLEOTIDE SEQUENCE [LARGE SCALE GENOMIC DNA]</scope>
    <source>
        <strain evidence="2">cv. Old Blush</strain>
    </source>
</reference>
<dbReference type="EMBL" id="PDCK01000043">
    <property type="protein sequence ID" value="PRQ29652.1"/>
    <property type="molecule type" value="Genomic_DNA"/>
</dbReference>
<evidence type="ECO:0000313" key="1">
    <source>
        <dbReference type="EMBL" id="PRQ29652.1"/>
    </source>
</evidence>
<name>A0A2P6Q651_ROSCH</name>
<dbReference type="AlphaFoldDB" id="A0A2P6Q651"/>
<keyword evidence="2" id="KW-1185">Reference proteome</keyword>
<dbReference type="Proteomes" id="UP000238479">
    <property type="component" value="Chromosome 5"/>
</dbReference>
<proteinExistence type="predicted"/>
<accession>A0A2P6Q651</accession>
<comment type="caution">
    <text evidence="1">The sequence shown here is derived from an EMBL/GenBank/DDBJ whole genome shotgun (WGS) entry which is preliminary data.</text>
</comment>
<gene>
    <name evidence="1" type="ORF">RchiOBHm_Chr5g0016121</name>
</gene>
<organism evidence="1 2">
    <name type="scientific">Rosa chinensis</name>
    <name type="common">China rose</name>
    <dbReference type="NCBI Taxonomy" id="74649"/>
    <lineage>
        <taxon>Eukaryota</taxon>
        <taxon>Viridiplantae</taxon>
        <taxon>Streptophyta</taxon>
        <taxon>Embryophyta</taxon>
        <taxon>Tracheophyta</taxon>
        <taxon>Spermatophyta</taxon>
        <taxon>Magnoliopsida</taxon>
        <taxon>eudicotyledons</taxon>
        <taxon>Gunneridae</taxon>
        <taxon>Pentapetalae</taxon>
        <taxon>rosids</taxon>
        <taxon>fabids</taxon>
        <taxon>Rosales</taxon>
        <taxon>Rosaceae</taxon>
        <taxon>Rosoideae</taxon>
        <taxon>Rosoideae incertae sedis</taxon>
        <taxon>Rosa</taxon>
    </lineage>
</organism>
<protein>
    <submittedName>
        <fullName evidence="1">Uncharacterized protein</fullName>
    </submittedName>
</protein>